<sequence length="284" mass="31669">MDKIKIITDSSADLPKEVFKKLNIDVLPLLINFGEESHLDGVDINIEELFEKIETSDIFPNTAQVTPPRFAEAYEKYLKEGYKIISIHLSSCMSGTYQSACLAKQMLESDDIYVVDSQNVTSGLGLLAYRAAILRDRGLSAEEIVADLEESKEYISSSLCFESLDNLVRGGRITKTVSVVTGVLGIKLILEVKDGLMAVKDKVRGSKKAVKRIIKDIEHYGLKEDMPIVLLNVNNEDVYKPIKDYLDEHNLNYIDAVVGCTVGIHSGNNATGVFFMSNKKYNYK</sequence>
<proteinExistence type="predicted"/>
<keyword evidence="1" id="KW-0446">Lipid-binding</keyword>
<gene>
    <name evidence="2" type="ORF">CPLFYP93_00926</name>
</gene>
<dbReference type="RefSeq" id="WP_156559699.1">
    <property type="nucleotide sequence ID" value="NZ_CACRTV010000032.1"/>
</dbReference>
<dbReference type="InterPro" id="IPR003797">
    <property type="entry name" value="DegV"/>
</dbReference>
<dbReference type="PROSITE" id="PS51482">
    <property type="entry name" value="DEGV"/>
    <property type="match status" value="1"/>
</dbReference>
<evidence type="ECO:0000313" key="2">
    <source>
        <dbReference type="EMBL" id="VYT91834.1"/>
    </source>
</evidence>
<dbReference type="PANTHER" id="PTHR33434:SF2">
    <property type="entry name" value="FATTY ACID-BINDING PROTEIN TM_1468"/>
    <property type="match status" value="1"/>
</dbReference>
<dbReference type="Gene3D" id="3.30.1180.10">
    <property type="match status" value="1"/>
</dbReference>
<dbReference type="Gene3D" id="3.40.50.10170">
    <property type="match status" value="1"/>
</dbReference>
<dbReference type="Pfam" id="PF02645">
    <property type="entry name" value="DegV"/>
    <property type="match status" value="1"/>
</dbReference>
<dbReference type="AlphaFoldDB" id="A0A6N3AHZ4"/>
<evidence type="ECO:0000256" key="1">
    <source>
        <dbReference type="ARBA" id="ARBA00023121"/>
    </source>
</evidence>
<dbReference type="SUPFAM" id="SSF82549">
    <property type="entry name" value="DAK1/DegV-like"/>
    <property type="match status" value="1"/>
</dbReference>
<dbReference type="NCBIfam" id="TIGR00762">
    <property type="entry name" value="DegV"/>
    <property type="match status" value="1"/>
</dbReference>
<reference evidence="2" key="1">
    <citation type="submission" date="2019-11" db="EMBL/GenBank/DDBJ databases">
        <authorList>
            <person name="Feng L."/>
        </authorList>
    </citation>
    <scope>NUCLEOTIDE SEQUENCE</scope>
    <source>
        <strain evidence="2">CParaputrificumLFYP93</strain>
    </source>
</reference>
<dbReference type="InterPro" id="IPR043168">
    <property type="entry name" value="DegV_C"/>
</dbReference>
<dbReference type="PANTHER" id="PTHR33434">
    <property type="entry name" value="DEGV DOMAIN-CONTAINING PROTEIN DR_1986-RELATED"/>
    <property type="match status" value="1"/>
</dbReference>
<protein>
    <submittedName>
        <fullName evidence="2">DegV domain-containing protein</fullName>
    </submittedName>
</protein>
<dbReference type="InterPro" id="IPR050270">
    <property type="entry name" value="DegV_domain_contain"/>
</dbReference>
<organism evidence="2">
    <name type="scientific">Clostridium paraputrificum</name>
    <dbReference type="NCBI Taxonomy" id="29363"/>
    <lineage>
        <taxon>Bacteria</taxon>
        <taxon>Bacillati</taxon>
        <taxon>Bacillota</taxon>
        <taxon>Clostridia</taxon>
        <taxon>Eubacteriales</taxon>
        <taxon>Clostridiaceae</taxon>
        <taxon>Clostridium</taxon>
    </lineage>
</organism>
<name>A0A6N3AHZ4_9CLOT</name>
<dbReference type="GO" id="GO:0008289">
    <property type="term" value="F:lipid binding"/>
    <property type="evidence" value="ECO:0007669"/>
    <property type="project" value="UniProtKB-KW"/>
</dbReference>
<dbReference type="EMBL" id="CACRTV010000032">
    <property type="protein sequence ID" value="VYT91834.1"/>
    <property type="molecule type" value="Genomic_DNA"/>
</dbReference>
<accession>A0A6N3AHZ4</accession>